<dbReference type="OrthoDB" id="5797013at2"/>
<comment type="caution">
    <text evidence="8">The sequence shown here is derived from an EMBL/GenBank/DDBJ whole genome shotgun (WGS) entry which is preliminary data.</text>
</comment>
<feature type="transmembrane region" description="Helical" evidence="7">
    <location>
        <begin position="63"/>
        <end position="87"/>
    </location>
</feature>
<evidence type="ECO:0000256" key="1">
    <source>
        <dbReference type="ARBA" id="ARBA00004651"/>
    </source>
</evidence>
<dbReference type="GO" id="GO:0005886">
    <property type="term" value="C:plasma membrane"/>
    <property type="evidence" value="ECO:0007669"/>
    <property type="project" value="UniProtKB-SubCell"/>
</dbReference>
<evidence type="ECO:0000256" key="5">
    <source>
        <dbReference type="ARBA" id="ARBA00022989"/>
    </source>
</evidence>
<dbReference type="Proteomes" id="UP000275461">
    <property type="component" value="Unassembled WGS sequence"/>
</dbReference>
<keyword evidence="3" id="KW-1003">Cell membrane</keyword>
<name>A0A498C3L7_9GAMM</name>
<gene>
    <name evidence="8" type="ORF">DFR31_2375</name>
</gene>
<comment type="similarity">
    <text evidence="2">Belongs to the UPF0718 family.</text>
</comment>
<protein>
    <submittedName>
        <fullName evidence="8">Putative permease</fullName>
    </submittedName>
</protein>
<dbReference type="AlphaFoldDB" id="A0A498C3L7"/>
<dbReference type="Pfam" id="PF03773">
    <property type="entry name" value="ArsP_1"/>
    <property type="match status" value="1"/>
</dbReference>
<keyword evidence="4 7" id="KW-0812">Transmembrane</keyword>
<evidence type="ECO:0000256" key="6">
    <source>
        <dbReference type="ARBA" id="ARBA00023136"/>
    </source>
</evidence>
<dbReference type="PANTHER" id="PTHR42775:SF1">
    <property type="entry name" value="PERMEASE RV2963-RELATED"/>
    <property type="match status" value="1"/>
</dbReference>
<keyword evidence="6 7" id="KW-0472">Membrane</keyword>
<evidence type="ECO:0000256" key="3">
    <source>
        <dbReference type="ARBA" id="ARBA00022475"/>
    </source>
</evidence>
<dbReference type="PANTHER" id="PTHR42775">
    <property type="entry name" value="PERMEASE RV2963-RELATED"/>
    <property type="match status" value="1"/>
</dbReference>
<feature type="transmembrane region" description="Helical" evidence="7">
    <location>
        <begin position="21"/>
        <end position="43"/>
    </location>
</feature>
<proteinExistence type="inferred from homology"/>
<evidence type="ECO:0000313" key="8">
    <source>
        <dbReference type="EMBL" id="RLK47061.1"/>
    </source>
</evidence>
<evidence type="ECO:0000313" key="9">
    <source>
        <dbReference type="Proteomes" id="UP000275461"/>
    </source>
</evidence>
<feature type="transmembrane region" description="Helical" evidence="7">
    <location>
        <begin position="126"/>
        <end position="150"/>
    </location>
</feature>
<organism evidence="8 9">
    <name type="scientific">Alkalispirillum mobile</name>
    <dbReference type="NCBI Taxonomy" id="85925"/>
    <lineage>
        <taxon>Bacteria</taxon>
        <taxon>Pseudomonadati</taxon>
        <taxon>Pseudomonadota</taxon>
        <taxon>Gammaproteobacteria</taxon>
        <taxon>Chromatiales</taxon>
        <taxon>Ectothiorhodospiraceae</taxon>
        <taxon>Alkalispirillum</taxon>
    </lineage>
</organism>
<keyword evidence="5 7" id="KW-1133">Transmembrane helix</keyword>
<dbReference type="EMBL" id="RCDA01000004">
    <property type="protein sequence ID" value="RLK47061.1"/>
    <property type="molecule type" value="Genomic_DNA"/>
</dbReference>
<comment type="subcellular location">
    <subcellularLocation>
        <location evidence="1">Cell membrane</location>
        <topology evidence="1">Multi-pass membrane protein</topology>
    </subcellularLocation>
</comment>
<evidence type="ECO:0000256" key="2">
    <source>
        <dbReference type="ARBA" id="ARBA00006386"/>
    </source>
</evidence>
<evidence type="ECO:0000256" key="4">
    <source>
        <dbReference type="ARBA" id="ARBA00022692"/>
    </source>
</evidence>
<evidence type="ECO:0000256" key="7">
    <source>
        <dbReference type="SAM" id="Phobius"/>
    </source>
</evidence>
<sequence length="152" mass="16295">MAGLWWRDGTSEVLDALRHATLLLLQLGPIIAIALVLGGYVQALLPRDKVARWLGPASGARGYAVAMVAGAVTPAGPFAAFPIALALFRAGAGFNICVVYLTAWCVLGLQRVLIWEVPLLGLDFTALRLLVSLPLPILAGWLAGLTLVWWRR</sequence>
<feature type="transmembrane region" description="Helical" evidence="7">
    <location>
        <begin position="94"/>
        <end position="114"/>
    </location>
</feature>
<reference evidence="8 9" key="1">
    <citation type="submission" date="2018-10" db="EMBL/GenBank/DDBJ databases">
        <title>Genomic Encyclopedia of Type Strains, Phase IV (KMG-IV): sequencing the most valuable type-strain genomes for metagenomic binning, comparative biology and taxonomic classification.</title>
        <authorList>
            <person name="Goeker M."/>
        </authorList>
    </citation>
    <scope>NUCLEOTIDE SEQUENCE [LARGE SCALE GENOMIC DNA]</scope>
    <source>
        <strain evidence="8 9">DSM 12769</strain>
    </source>
</reference>
<accession>A0A498C3L7</accession>
<keyword evidence="9" id="KW-1185">Reference proteome</keyword>
<dbReference type="InterPro" id="IPR053166">
    <property type="entry name" value="UPF0718_permease"/>
</dbReference>
<dbReference type="InterPro" id="IPR005524">
    <property type="entry name" value="DUF318"/>
</dbReference>
<dbReference type="RefSeq" id="WP_121442894.1">
    <property type="nucleotide sequence ID" value="NZ_RCDA01000004.1"/>
</dbReference>